<keyword evidence="2" id="KW-1185">Reference proteome</keyword>
<protein>
    <submittedName>
        <fullName evidence="1">Uncharacterized protein</fullName>
    </submittedName>
</protein>
<dbReference type="EMBL" id="KP202158">
    <property type="protein sequence ID" value="AJD81846.1"/>
    <property type="molecule type" value="Genomic_DNA"/>
</dbReference>
<sequence length="63" mass="7404">MDWSIIKVDKARQKKDLEFLLERKELELARLSTSWAAHRFQPKIKLIEAAIEIINKELAQLGE</sequence>
<gene>
    <name evidence="1" type="ORF">YenMTG1_037</name>
</gene>
<name>A0A0B5A442_9CAUD</name>
<evidence type="ECO:0000313" key="1">
    <source>
        <dbReference type="EMBL" id="AJD81846.1"/>
    </source>
</evidence>
<evidence type="ECO:0000313" key="2">
    <source>
        <dbReference type="Proteomes" id="UP000031805"/>
    </source>
</evidence>
<proteinExistence type="predicted"/>
<dbReference type="Proteomes" id="UP000031805">
    <property type="component" value="Segment"/>
</dbReference>
<dbReference type="KEGG" id="vg:26627360"/>
<dbReference type="RefSeq" id="YP_009200298.1">
    <property type="nucleotide sequence ID" value="NC_028820.1"/>
</dbReference>
<accession>A0A0B5A442</accession>
<reference evidence="1 2" key="1">
    <citation type="submission" date="2014-11" db="EMBL/GenBank/DDBJ databases">
        <title>Complete genome sequence of vB_YenM_TG1, a broad host range bacteriophage which infects Yersinia enterocolitica.</title>
        <authorList>
            <person name="Leon-Velarde C.G."/>
            <person name="Kropinski A.M."/>
            <person name="Chen S."/>
            <person name="Griffiths M.W."/>
            <person name="Odumeru J.A."/>
        </authorList>
    </citation>
    <scope>NUCLEOTIDE SEQUENCE [LARGE SCALE GENOMIC DNA]</scope>
</reference>
<dbReference type="GeneID" id="26627360"/>
<organism evidence="1 2">
    <name type="scientific">Yersinia phage vB_YenM_TG1</name>
    <dbReference type="NCBI Taxonomy" id="1589265"/>
    <lineage>
        <taxon>Viruses</taxon>
        <taxon>Duplodnaviria</taxon>
        <taxon>Heunggongvirae</taxon>
        <taxon>Uroviricota</taxon>
        <taxon>Caudoviricetes</taxon>
        <taxon>Pantevenvirales</taxon>
        <taxon>Straboviridae</taxon>
        <taxon>Tevenvirinae</taxon>
        <taxon>Tegunavirus</taxon>
        <taxon>Tegunavirus yenmtg1</taxon>
    </lineage>
</organism>